<feature type="region of interest" description="Disordered" evidence="1">
    <location>
        <begin position="43"/>
        <end position="74"/>
    </location>
</feature>
<dbReference type="EMBL" id="JAFCIX010000332">
    <property type="protein sequence ID" value="KAH6594630.1"/>
    <property type="molecule type" value="Genomic_DNA"/>
</dbReference>
<feature type="compositionally biased region" description="Low complexity" evidence="1">
    <location>
        <begin position="471"/>
        <end position="484"/>
    </location>
</feature>
<feature type="compositionally biased region" description="Low complexity" evidence="1">
    <location>
        <begin position="327"/>
        <end position="339"/>
    </location>
</feature>
<evidence type="ECO:0000256" key="1">
    <source>
        <dbReference type="SAM" id="MobiDB-lite"/>
    </source>
</evidence>
<feature type="compositionally biased region" description="Low complexity" evidence="1">
    <location>
        <begin position="244"/>
        <end position="257"/>
    </location>
</feature>
<evidence type="ECO:0000313" key="3">
    <source>
        <dbReference type="EMBL" id="KAH6594630.1"/>
    </source>
</evidence>
<feature type="compositionally biased region" description="Polar residues" evidence="1">
    <location>
        <begin position="174"/>
        <end position="192"/>
    </location>
</feature>
<feature type="region of interest" description="Disordered" evidence="1">
    <location>
        <begin position="308"/>
        <end position="339"/>
    </location>
</feature>
<dbReference type="EMBL" id="JAFCIX010000069">
    <property type="protein sequence ID" value="KAH6599325.1"/>
    <property type="molecule type" value="Genomic_DNA"/>
</dbReference>
<feature type="domain" description="LysM" evidence="2">
    <location>
        <begin position="103"/>
        <end position="147"/>
    </location>
</feature>
<protein>
    <recommendedName>
        <fullName evidence="2">LysM domain-containing protein</fullName>
    </recommendedName>
</protein>
<feature type="compositionally biased region" description="Low complexity" evidence="1">
    <location>
        <begin position="64"/>
        <end position="74"/>
    </location>
</feature>
<dbReference type="InterPro" id="IPR036779">
    <property type="entry name" value="LysM_dom_sf"/>
</dbReference>
<accession>A0ABQ8F9U9</accession>
<evidence type="ECO:0000313" key="4">
    <source>
        <dbReference type="EMBL" id="KAH6599325.1"/>
    </source>
</evidence>
<organism evidence="3 5">
    <name type="scientific">Batrachochytrium salamandrivorans</name>
    <dbReference type="NCBI Taxonomy" id="1357716"/>
    <lineage>
        <taxon>Eukaryota</taxon>
        <taxon>Fungi</taxon>
        <taxon>Fungi incertae sedis</taxon>
        <taxon>Chytridiomycota</taxon>
        <taxon>Chytridiomycota incertae sedis</taxon>
        <taxon>Chytridiomycetes</taxon>
        <taxon>Rhizophydiales</taxon>
        <taxon>Rhizophydiales incertae sedis</taxon>
        <taxon>Batrachochytrium</taxon>
    </lineage>
</organism>
<dbReference type="Proteomes" id="UP001648503">
    <property type="component" value="Unassembled WGS sequence"/>
</dbReference>
<feature type="region of interest" description="Disordered" evidence="1">
    <location>
        <begin position="244"/>
        <end position="269"/>
    </location>
</feature>
<name>A0ABQ8F9U9_9FUNG</name>
<dbReference type="InterPro" id="IPR018392">
    <property type="entry name" value="LysM"/>
</dbReference>
<keyword evidence="5" id="KW-1185">Reference proteome</keyword>
<gene>
    <name evidence="4" type="ORF">BASA50_003113</name>
    <name evidence="3" type="ORF">BASA50_006580</name>
</gene>
<evidence type="ECO:0000313" key="5">
    <source>
        <dbReference type="Proteomes" id="UP001648503"/>
    </source>
</evidence>
<dbReference type="PROSITE" id="PS51782">
    <property type="entry name" value="LYSM"/>
    <property type="match status" value="1"/>
</dbReference>
<dbReference type="Gene3D" id="3.10.350.10">
    <property type="entry name" value="LysM domain"/>
    <property type="match status" value="1"/>
</dbReference>
<feature type="region of interest" description="Disordered" evidence="1">
    <location>
        <begin position="348"/>
        <end position="367"/>
    </location>
</feature>
<feature type="region of interest" description="Disordered" evidence="1">
    <location>
        <begin position="460"/>
        <end position="492"/>
    </location>
</feature>
<proteinExistence type="predicted"/>
<dbReference type="SUPFAM" id="SSF54106">
    <property type="entry name" value="LysM domain"/>
    <property type="match status" value="1"/>
</dbReference>
<evidence type="ECO:0000259" key="2">
    <source>
        <dbReference type="PROSITE" id="PS51782"/>
    </source>
</evidence>
<reference evidence="3 5" key="1">
    <citation type="submission" date="2021-02" db="EMBL/GenBank/DDBJ databases">
        <title>Variation within the Batrachochytrium salamandrivorans European outbreak.</title>
        <authorList>
            <person name="Kelly M."/>
            <person name="Pasmans F."/>
            <person name="Shea T.P."/>
            <person name="Munoz J.F."/>
            <person name="Carranza S."/>
            <person name="Cuomo C.A."/>
            <person name="Martel A."/>
        </authorList>
    </citation>
    <scope>NUCLEOTIDE SEQUENCE [LARGE SCALE GENOMIC DNA]</scope>
    <source>
        <strain evidence="3 5">AMFP18/2</strain>
    </source>
</reference>
<feature type="region of interest" description="Disordered" evidence="1">
    <location>
        <begin position="155"/>
        <end position="192"/>
    </location>
</feature>
<sequence length="508" mass="54180">MTTANHPLALSSSSSAALENDGVAVLRLQSAVTISTALSSLGSPTNTKGLTDARLDNGRGGGLSASPQSMSSAMQMPCSAGRSALHLTNTKPARVGPSIPSITTHFVSASDTLAGICVMYGVKTADIKRHNRMWTNDSIHLRRSLEIPLPSVMPSQLLHDGEQGHMAAGPRSGPVQSSLSKQRYNSGSANSRLSLDPLPYSTCLDLHHRPMLGSTNASYRGSPSPSSIPHSSLSLSAVSPCASDFKSNSGSPSSTSSYPHLPAPHPPTVSELLSQIDRDVEQILGDLEEAFVNGVTLPIYNEQGGMYPPPAAQASHSLSRLSRPDLGSAYPRSASSGSSFISYRRSNSLSRSSSHDDGSTHSMESTSRNLCASIKRNTTLWAASSSTTRVKIMPMSSQAASAHMMAAAPLHVMFEWTPLFGHVLPPEVQESVEENLKGQLRKRLIHSDLGHWEFVLERAPQGRTRSRTHTSDSCARNSESSSRSRSSHDEFGPGEWVGLNEINVKVLG</sequence>
<dbReference type="CDD" id="cd00118">
    <property type="entry name" value="LysM"/>
    <property type="match status" value="1"/>
</dbReference>
<comment type="caution">
    <text evidence="3">The sequence shown here is derived from an EMBL/GenBank/DDBJ whole genome shotgun (WGS) entry which is preliminary data.</text>
</comment>